<dbReference type="Proteomes" id="UP000070224">
    <property type="component" value="Unassembled WGS sequence"/>
</dbReference>
<dbReference type="Gene3D" id="3.20.20.70">
    <property type="entry name" value="Aldolase class I"/>
    <property type="match status" value="1"/>
</dbReference>
<dbReference type="UniPathway" id="UPA00034">
    <property type="reaction ID" value="UER00017"/>
</dbReference>
<comment type="subcellular location">
    <subcellularLocation>
        <location evidence="12">Cytoplasm</location>
    </subcellularLocation>
</comment>
<dbReference type="PANTHER" id="PTHR12128">
    <property type="entry name" value="DIHYDRODIPICOLINATE SYNTHASE"/>
    <property type="match status" value="1"/>
</dbReference>
<comment type="pathway">
    <text evidence="2 12">Amino-acid biosynthesis; L-lysine biosynthesis via DAP pathway; (S)-tetrahydrodipicolinate from L-aspartate: step 3/4.</text>
</comment>
<keyword evidence="10 12" id="KW-0704">Schiff base</keyword>
<comment type="similarity">
    <text evidence="3 12 13">Belongs to the DapA family.</text>
</comment>
<evidence type="ECO:0000256" key="13">
    <source>
        <dbReference type="PIRNR" id="PIRNR001365"/>
    </source>
</evidence>
<evidence type="ECO:0000256" key="9">
    <source>
        <dbReference type="ARBA" id="ARBA00023239"/>
    </source>
</evidence>
<dbReference type="AlphaFoldDB" id="A0A134BEW0"/>
<name>A0A134BEW0_9PORP</name>
<keyword evidence="17" id="KW-1185">Reference proteome</keyword>
<evidence type="ECO:0000256" key="14">
    <source>
        <dbReference type="PIRSR" id="PIRSR001365-1"/>
    </source>
</evidence>
<evidence type="ECO:0000256" key="7">
    <source>
        <dbReference type="ARBA" id="ARBA00022915"/>
    </source>
</evidence>
<organism evidence="16 17">
    <name type="scientific">Porphyromonas somerae</name>
    <dbReference type="NCBI Taxonomy" id="322095"/>
    <lineage>
        <taxon>Bacteria</taxon>
        <taxon>Pseudomonadati</taxon>
        <taxon>Bacteroidota</taxon>
        <taxon>Bacteroidia</taxon>
        <taxon>Bacteroidales</taxon>
        <taxon>Porphyromonadaceae</taxon>
        <taxon>Porphyromonas</taxon>
    </lineage>
</organism>
<feature type="site" description="Part of a proton relay during catalysis" evidence="12">
    <location>
        <position position="112"/>
    </location>
</feature>
<dbReference type="InterPro" id="IPR005263">
    <property type="entry name" value="DapA"/>
</dbReference>
<dbReference type="GO" id="GO:0005829">
    <property type="term" value="C:cytosol"/>
    <property type="evidence" value="ECO:0007669"/>
    <property type="project" value="TreeGrafter"/>
</dbReference>
<dbReference type="SUPFAM" id="SSF51569">
    <property type="entry name" value="Aldolase"/>
    <property type="match status" value="1"/>
</dbReference>
<sequence>MSKHPFRGMGVALVTPFTESQEVDYKSLERLLEHLLRDGATDFIVIHGTTGESPCLTRQERQRVTDHVVEQVAGRCPLMIGLGGNNTRETAERLRELDPRGLSGVLSVVPYYNKPSQEGMYRHFAHLAEASPLPLVLYNVPGRVGVNMAPDTVVRLARDFDNIIGIKEASGYPQQAAQITACELPEDFVVLSGDDALTVPFIQNGAVGVISVVGNAYPRLFSHLTHLAMEGHINEADMIQTEMRAINTQLFQEGNPVGIKALLYLMRLIDSNSLRLPLVAASPELSERLDATRKALDIYASHLFA</sequence>
<dbReference type="EC" id="4.3.3.7" evidence="4 12"/>
<comment type="function">
    <text evidence="1 12">Catalyzes the condensation of (S)-aspartate-beta-semialdehyde [(S)-ASA] and pyruvate to 4-hydroxy-tetrahydrodipicolinate (HTPA).</text>
</comment>
<dbReference type="OrthoDB" id="9782828at2"/>
<dbReference type="Pfam" id="PF00701">
    <property type="entry name" value="DHDPS"/>
    <property type="match status" value="1"/>
</dbReference>
<dbReference type="PRINTS" id="PR00146">
    <property type="entry name" value="DHPICSNTHASE"/>
</dbReference>
<dbReference type="CDD" id="cd00950">
    <property type="entry name" value="DHDPS"/>
    <property type="match status" value="1"/>
</dbReference>
<dbReference type="InterPro" id="IPR020625">
    <property type="entry name" value="Schiff_base-form_aldolases_AS"/>
</dbReference>
<dbReference type="HAMAP" id="MF_00418">
    <property type="entry name" value="DapA"/>
    <property type="match status" value="1"/>
</dbReference>
<evidence type="ECO:0000256" key="8">
    <source>
        <dbReference type="ARBA" id="ARBA00023154"/>
    </source>
</evidence>
<comment type="caution">
    <text evidence="16">The sequence shown here is derived from an EMBL/GenBank/DDBJ whole genome shotgun (WGS) entry which is preliminary data.</text>
</comment>
<dbReference type="STRING" id="322095.HMPREF3185_00139"/>
<dbReference type="GO" id="GO:0009089">
    <property type="term" value="P:lysine biosynthetic process via diaminopimelate"/>
    <property type="evidence" value="ECO:0007669"/>
    <property type="project" value="UniProtKB-UniRule"/>
</dbReference>
<evidence type="ECO:0000256" key="4">
    <source>
        <dbReference type="ARBA" id="ARBA00012086"/>
    </source>
</evidence>
<dbReference type="PANTHER" id="PTHR12128:SF66">
    <property type="entry name" value="4-HYDROXY-2-OXOGLUTARATE ALDOLASE, MITOCHONDRIAL"/>
    <property type="match status" value="1"/>
</dbReference>
<protein>
    <recommendedName>
        <fullName evidence="4 12">4-hydroxy-tetrahydrodipicolinate synthase</fullName>
        <shortName evidence="12">HTPA synthase</shortName>
        <ecNumber evidence="4 12">4.3.3.7</ecNumber>
    </recommendedName>
</protein>
<feature type="binding site" evidence="12 15">
    <location>
        <position position="50"/>
    </location>
    <ligand>
        <name>pyruvate</name>
        <dbReference type="ChEBI" id="CHEBI:15361"/>
    </ligand>
</feature>
<gene>
    <name evidence="12" type="primary">dapA</name>
    <name evidence="16" type="ORF">HMPREF3185_00139</name>
</gene>
<reference evidence="17" key="1">
    <citation type="submission" date="2016-01" db="EMBL/GenBank/DDBJ databases">
        <authorList>
            <person name="Mitreva M."/>
            <person name="Pepin K.H."/>
            <person name="Mihindukulasuriya K.A."/>
            <person name="Fulton R."/>
            <person name="Fronick C."/>
            <person name="O'Laughlin M."/>
            <person name="Miner T."/>
            <person name="Herter B."/>
            <person name="Rosa B.A."/>
            <person name="Cordes M."/>
            <person name="Tomlinson C."/>
            <person name="Wollam A."/>
            <person name="Palsikar V.B."/>
            <person name="Mardis E.R."/>
            <person name="Wilson R.K."/>
        </authorList>
    </citation>
    <scope>NUCLEOTIDE SEQUENCE [LARGE SCALE GENOMIC DNA]</scope>
    <source>
        <strain evidence="17">KA00683</strain>
    </source>
</reference>
<dbReference type="InterPro" id="IPR002220">
    <property type="entry name" value="DapA-like"/>
</dbReference>
<dbReference type="PROSITE" id="PS00666">
    <property type="entry name" value="DHDPS_2"/>
    <property type="match status" value="1"/>
</dbReference>
<dbReference type="GO" id="GO:0008840">
    <property type="term" value="F:4-hydroxy-tetrahydrodipicolinate synthase activity"/>
    <property type="evidence" value="ECO:0007669"/>
    <property type="project" value="UniProtKB-UniRule"/>
</dbReference>
<evidence type="ECO:0000256" key="10">
    <source>
        <dbReference type="ARBA" id="ARBA00023270"/>
    </source>
</evidence>
<proteinExistence type="inferred from homology"/>
<dbReference type="PATRIC" id="fig|322095.3.peg.141"/>
<evidence type="ECO:0000313" key="17">
    <source>
        <dbReference type="Proteomes" id="UP000070224"/>
    </source>
</evidence>
<evidence type="ECO:0000313" key="16">
    <source>
        <dbReference type="EMBL" id="KXB78491.1"/>
    </source>
</evidence>
<dbReference type="NCBIfam" id="TIGR00674">
    <property type="entry name" value="dapA"/>
    <property type="match status" value="1"/>
</dbReference>
<feature type="site" description="Part of a proton relay during catalysis" evidence="12">
    <location>
        <position position="49"/>
    </location>
</feature>
<keyword evidence="5 12" id="KW-0963">Cytoplasm</keyword>
<evidence type="ECO:0000256" key="3">
    <source>
        <dbReference type="ARBA" id="ARBA00007592"/>
    </source>
</evidence>
<feature type="binding site" evidence="12 15">
    <location>
        <position position="210"/>
    </location>
    <ligand>
        <name>pyruvate</name>
        <dbReference type="ChEBI" id="CHEBI:15361"/>
    </ligand>
</feature>
<dbReference type="SMART" id="SM01130">
    <property type="entry name" value="DHDPS"/>
    <property type="match status" value="1"/>
</dbReference>
<comment type="subunit">
    <text evidence="12">Homotetramer; dimer of dimers.</text>
</comment>
<dbReference type="InterPro" id="IPR013785">
    <property type="entry name" value="Aldolase_TIM"/>
</dbReference>
<dbReference type="EMBL" id="LSDK01000013">
    <property type="protein sequence ID" value="KXB78491.1"/>
    <property type="molecule type" value="Genomic_DNA"/>
</dbReference>
<evidence type="ECO:0000256" key="11">
    <source>
        <dbReference type="ARBA" id="ARBA00047836"/>
    </source>
</evidence>
<evidence type="ECO:0000256" key="2">
    <source>
        <dbReference type="ARBA" id="ARBA00005120"/>
    </source>
</evidence>
<keyword evidence="8 12" id="KW-0457">Lysine biosynthesis</keyword>
<keyword evidence="7 12" id="KW-0220">Diaminopimelate biosynthesis</keyword>
<comment type="caution">
    <text evidence="12">Was originally thought to be a dihydrodipicolinate synthase (DHDPS), catalyzing the condensation of (S)-aspartate-beta-semialdehyde [(S)-ASA] and pyruvate to dihydrodipicolinate (DHDP). However, it was shown in E.coli that the product of the enzymatic reaction is not dihydrodipicolinate but in fact (4S)-4-hydroxy-2,3,4,5-tetrahydro-(2S)-dipicolinic acid (HTPA), and that the consecutive dehydration reaction leading to DHDP is not spontaneous but catalyzed by DapB.</text>
</comment>
<dbReference type="PIRSF" id="PIRSF001365">
    <property type="entry name" value="DHDPS"/>
    <property type="match status" value="1"/>
</dbReference>
<keyword evidence="6 12" id="KW-0028">Amino-acid biosynthesis</keyword>
<dbReference type="GO" id="GO:0019877">
    <property type="term" value="P:diaminopimelate biosynthetic process"/>
    <property type="evidence" value="ECO:0007669"/>
    <property type="project" value="UniProtKB-UniRule"/>
</dbReference>
<feature type="active site" description="Proton donor/acceptor" evidence="12 14">
    <location>
        <position position="138"/>
    </location>
</feature>
<evidence type="ECO:0000256" key="6">
    <source>
        <dbReference type="ARBA" id="ARBA00022605"/>
    </source>
</evidence>
<dbReference type="RefSeq" id="WP_060934777.1">
    <property type="nucleotide sequence ID" value="NZ_KQ960411.1"/>
</dbReference>
<evidence type="ECO:0000256" key="12">
    <source>
        <dbReference type="HAMAP-Rule" id="MF_00418"/>
    </source>
</evidence>
<keyword evidence="9 12" id="KW-0456">Lyase</keyword>
<accession>A0A134BEW0</accession>
<evidence type="ECO:0000256" key="1">
    <source>
        <dbReference type="ARBA" id="ARBA00003294"/>
    </source>
</evidence>
<feature type="active site" description="Schiff-base intermediate with substrate" evidence="12 14">
    <location>
        <position position="167"/>
    </location>
</feature>
<comment type="catalytic activity">
    <reaction evidence="11 12">
        <text>L-aspartate 4-semialdehyde + pyruvate = (2S,4S)-4-hydroxy-2,3,4,5-tetrahydrodipicolinate + H2O + H(+)</text>
        <dbReference type="Rhea" id="RHEA:34171"/>
        <dbReference type="ChEBI" id="CHEBI:15361"/>
        <dbReference type="ChEBI" id="CHEBI:15377"/>
        <dbReference type="ChEBI" id="CHEBI:15378"/>
        <dbReference type="ChEBI" id="CHEBI:67139"/>
        <dbReference type="ChEBI" id="CHEBI:537519"/>
        <dbReference type="EC" id="4.3.3.7"/>
    </reaction>
</comment>
<evidence type="ECO:0000256" key="15">
    <source>
        <dbReference type="PIRSR" id="PIRSR001365-2"/>
    </source>
</evidence>
<evidence type="ECO:0000256" key="5">
    <source>
        <dbReference type="ARBA" id="ARBA00022490"/>
    </source>
</evidence>